<protein>
    <submittedName>
        <fullName evidence="7">Peroxisomal biogenesis factor 11</fullName>
    </submittedName>
</protein>
<evidence type="ECO:0000313" key="8">
    <source>
        <dbReference type="Proteomes" id="UP000235023"/>
    </source>
</evidence>
<dbReference type="Pfam" id="PF05648">
    <property type="entry name" value="PEX11"/>
    <property type="match status" value="1"/>
</dbReference>
<dbReference type="OrthoDB" id="3636394at2759"/>
<gene>
    <name evidence="7" type="ORF">BDW42DRAFT_89444</name>
</gene>
<feature type="transmembrane region" description="Helical" evidence="6">
    <location>
        <begin position="158"/>
        <end position="179"/>
    </location>
</feature>
<dbReference type="GO" id="GO:0005778">
    <property type="term" value="C:peroxisomal membrane"/>
    <property type="evidence" value="ECO:0007669"/>
    <property type="project" value="UniProtKB-SubCell"/>
</dbReference>
<organism evidence="7 8">
    <name type="scientific">Aspergillus taichungensis</name>
    <dbReference type="NCBI Taxonomy" id="482145"/>
    <lineage>
        <taxon>Eukaryota</taxon>
        <taxon>Fungi</taxon>
        <taxon>Dikarya</taxon>
        <taxon>Ascomycota</taxon>
        <taxon>Pezizomycotina</taxon>
        <taxon>Eurotiomycetes</taxon>
        <taxon>Eurotiomycetidae</taxon>
        <taxon>Eurotiales</taxon>
        <taxon>Aspergillaceae</taxon>
        <taxon>Aspergillus</taxon>
        <taxon>Aspergillus subgen. Circumdati</taxon>
    </lineage>
</organism>
<dbReference type="GO" id="GO:0016559">
    <property type="term" value="P:peroxisome fission"/>
    <property type="evidence" value="ECO:0007669"/>
    <property type="project" value="InterPro"/>
</dbReference>
<keyword evidence="6" id="KW-0812">Transmembrane</keyword>
<evidence type="ECO:0000313" key="7">
    <source>
        <dbReference type="EMBL" id="PLN81748.1"/>
    </source>
</evidence>
<evidence type="ECO:0000256" key="3">
    <source>
        <dbReference type="ARBA" id="ARBA00023140"/>
    </source>
</evidence>
<keyword evidence="8" id="KW-1185">Reference proteome</keyword>
<dbReference type="EMBL" id="KZ559533">
    <property type="protein sequence ID" value="PLN81748.1"/>
    <property type="molecule type" value="Genomic_DNA"/>
</dbReference>
<evidence type="ECO:0000256" key="4">
    <source>
        <dbReference type="ARBA" id="ARBA00046271"/>
    </source>
</evidence>
<feature type="compositionally biased region" description="Basic and acidic residues" evidence="5">
    <location>
        <begin position="200"/>
        <end position="209"/>
    </location>
</feature>
<feature type="transmembrane region" description="Helical" evidence="6">
    <location>
        <begin position="239"/>
        <end position="259"/>
    </location>
</feature>
<accession>A0A2J5HWD8</accession>
<reference evidence="8" key="1">
    <citation type="submission" date="2017-12" db="EMBL/GenBank/DDBJ databases">
        <authorList>
            <consortium name="DOE Joint Genome Institute"/>
            <person name="Mondo S.J."/>
            <person name="Kjaerbolling I."/>
            <person name="Vesth T.C."/>
            <person name="Frisvad J.C."/>
            <person name="Nybo J.L."/>
            <person name="Theobald S."/>
            <person name="Kuo A."/>
            <person name="Bowyer P."/>
            <person name="Matsuda Y."/>
            <person name="Lyhne E.K."/>
            <person name="Kogle M.E."/>
            <person name="Clum A."/>
            <person name="Lipzen A."/>
            <person name="Salamov A."/>
            <person name="Ngan C.Y."/>
            <person name="Daum C."/>
            <person name="Chiniquy J."/>
            <person name="Barry K."/>
            <person name="LaButti K."/>
            <person name="Haridas S."/>
            <person name="Simmons B.A."/>
            <person name="Magnuson J.K."/>
            <person name="Mortensen U.H."/>
            <person name="Larsen T.O."/>
            <person name="Grigoriev I.V."/>
            <person name="Baker S.E."/>
            <person name="Andersen M.R."/>
            <person name="Nordberg H.P."/>
            <person name="Cantor M.N."/>
            <person name="Hua S.X."/>
        </authorList>
    </citation>
    <scope>NUCLEOTIDE SEQUENCE [LARGE SCALE GENOMIC DNA]</scope>
    <source>
        <strain evidence="8">IBT 19404</strain>
    </source>
</reference>
<feature type="region of interest" description="Disordered" evidence="5">
    <location>
        <begin position="182"/>
        <end position="210"/>
    </location>
</feature>
<proteinExistence type="predicted"/>
<keyword evidence="1" id="KW-0962">Peroxisome biogenesis</keyword>
<sequence>MATATATAAKRQPTRTKVHQGQDARPPSLIQKFSTFTRTAAGLEKTLRLINATCQIAGGLSGDVVTASRWGVARGQLALTRRYFRFFNVIDCFARVADLLPGGNGRASEAGSVMALLELARWTCLGMYLLLEDATILHATNIYPVSWNARVTTEAYRFWFCGLALSVLGCVWGVLLGIITSPSSSTSPSSNKASSNGSSSEKKAGKERGPVAQVPRSVLVKRIVVDGCDLLIPGAFLGWIRVGELGVGVAMLVSTLVAGRDLWMSITST</sequence>
<dbReference type="AlphaFoldDB" id="A0A2J5HWD8"/>
<dbReference type="Proteomes" id="UP000235023">
    <property type="component" value="Unassembled WGS sequence"/>
</dbReference>
<evidence type="ECO:0000256" key="2">
    <source>
        <dbReference type="ARBA" id="ARBA00023136"/>
    </source>
</evidence>
<dbReference type="PANTHER" id="PTHR12652:SF23">
    <property type="entry name" value="MICROBODY (PEROXISOME) PROLIFERATION PROTEIN PEROXIN 11B (EUROFUNG)"/>
    <property type="match status" value="1"/>
</dbReference>
<keyword evidence="6" id="KW-1133">Transmembrane helix</keyword>
<keyword evidence="3" id="KW-0576">Peroxisome</keyword>
<dbReference type="InterPro" id="IPR008733">
    <property type="entry name" value="PEX11"/>
</dbReference>
<feature type="compositionally biased region" description="Low complexity" evidence="5">
    <location>
        <begin position="182"/>
        <end position="199"/>
    </location>
</feature>
<keyword evidence="2 6" id="KW-0472">Membrane</keyword>
<evidence type="ECO:0000256" key="5">
    <source>
        <dbReference type="SAM" id="MobiDB-lite"/>
    </source>
</evidence>
<comment type="subcellular location">
    <subcellularLocation>
        <location evidence="4">Peroxisome membrane</location>
    </subcellularLocation>
</comment>
<evidence type="ECO:0000256" key="6">
    <source>
        <dbReference type="SAM" id="Phobius"/>
    </source>
</evidence>
<dbReference type="PANTHER" id="PTHR12652">
    <property type="entry name" value="PEROXISOMAL BIOGENESIS FACTOR 11"/>
    <property type="match status" value="1"/>
</dbReference>
<name>A0A2J5HWD8_9EURO</name>
<feature type="region of interest" description="Disordered" evidence="5">
    <location>
        <begin position="1"/>
        <end position="25"/>
    </location>
</feature>
<evidence type="ECO:0000256" key="1">
    <source>
        <dbReference type="ARBA" id="ARBA00022593"/>
    </source>
</evidence>